<evidence type="ECO:0000313" key="4">
    <source>
        <dbReference type="Proteomes" id="UP000187735"/>
    </source>
</evidence>
<feature type="chain" id="PRO_5010371636" description="3-keto-alpha-glucoside-1,2-lyase/3-keto-2-hydroxy-glucal hydratase domain-containing protein" evidence="1">
    <location>
        <begin position="24"/>
        <end position="327"/>
    </location>
</feature>
<dbReference type="Proteomes" id="UP000187735">
    <property type="component" value="Chromosome"/>
</dbReference>
<evidence type="ECO:0000313" key="3">
    <source>
        <dbReference type="EMBL" id="APZ92660.1"/>
    </source>
</evidence>
<dbReference type="GO" id="GO:0016787">
    <property type="term" value="F:hydrolase activity"/>
    <property type="evidence" value="ECO:0007669"/>
    <property type="project" value="InterPro"/>
</dbReference>
<dbReference type="InterPro" id="IPR010496">
    <property type="entry name" value="AL/BT2_dom"/>
</dbReference>
<dbReference type="OrthoDB" id="176168at2"/>
<reference evidence="3 4" key="1">
    <citation type="journal article" date="2016" name="Front. Microbiol.">
        <title>Fuerstia marisgermanicae gen. nov., sp. nov., an Unusual Member of the Phylum Planctomycetes from the German Wadden Sea.</title>
        <authorList>
            <person name="Kohn T."/>
            <person name="Heuer A."/>
            <person name="Jogler M."/>
            <person name="Vollmers J."/>
            <person name="Boedeker C."/>
            <person name="Bunk B."/>
            <person name="Rast P."/>
            <person name="Borchert D."/>
            <person name="Glockner I."/>
            <person name="Freese H.M."/>
            <person name="Klenk H.P."/>
            <person name="Overmann J."/>
            <person name="Kaster A.K."/>
            <person name="Rohde M."/>
            <person name="Wiegand S."/>
            <person name="Jogler C."/>
        </authorList>
    </citation>
    <scope>NUCLEOTIDE SEQUENCE [LARGE SCALE GENOMIC DNA]</scope>
    <source>
        <strain evidence="3 4">NH11</strain>
    </source>
</reference>
<dbReference type="STRING" id="1891926.Fuma_02271"/>
<keyword evidence="1" id="KW-0732">Signal</keyword>
<gene>
    <name evidence="3" type="ORF">Fuma_02271</name>
</gene>
<dbReference type="EMBL" id="CP017641">
    <property type="protein sequence ID" value="APZ92660.1"/>
    <property type="molecule type" value="Genomic_DNA"/>
</dbReference>
<evidence type="ECO:0000256" key="1">
    <source>
        <dbReference type="SAM" id="SignalP"/>
    </source>
</evidence>
<dbReference type="PROSITE" id="PS51257">
    <property type="entry name" value="PROKAR_LIPOPROTEIN"/>
    <property type="match status" value="1"/>
</dbReference>
<keyword evidence="4" id="KW-1185">Reference proteome</keyword>
<dbReference type="AlphaFoldDB" id="A0A1P8WF42"/>
<organism evidence="3 4">
    <name type="scientific">Fuerstiella marisgermanici</name>
    <dbReference type="NCBI Taxonomy" id="1891926"/>
    <lineage>
        <taxon>Bacteria</taxon>
        <taxon>Pseudomonadati</taxon>
        <taxon>Planctomycetota</taxon>
        <taxon>Planctomycetia</taxon>
        <taxon>Planctomycetales</taxon>
        <taxon>Planctomycetaceae</taxon>
        <taxon>Fuerstiella</taxon>
    </lineage>
</organism>
<dbReference type="Gene3D" id="2.60.120.560">
    <property type="entry name" value="Exo-inulinase, domain 1"/>
    <property type="match status" value="1"/>
</dbReference>
<name>A0A1P8WF42_9PLAN</name>
<evidence type="ECO:0000259" key="2">
    <source>
        <dbReference type="Pfam" id="PF06439"/>
    </source>
</evidence>
<dbReference type="PANTHER" id="PTHR33546:SF1">
    <property type="entry name" value="LARGE, MULTIFUNCTIONAL SECRETED PROTEIN"/>
    <property type="match status" value="1"/>
</dbReference>
<dbReference type="RefSeq" id="WP_077024256.1">
    <property type="nucleotide sequence ID" value="NZ_CP017641.1"/>
</dbReference>
<dbReference type="PANTHER" id="PTHR33546">
    <property type="entry name" value="LARGE, MULTIFUNCTIONAL SECRETED PROTEIN-RELATED"/>
    <property type="match status" value="1"/>
</dbReference>
<feature type="domain" description="3-keto-alpha-glucoside-1,2-lyase/3-keto-2-hydroxy-glucal hydratase" evidence="2">
    <location>
        <begin position="151"/>
        <end position="324"/>
    </location>
</feature>
<accession>A0A1P8WF42</accession>
<feature type="signal peptide" evidence="1">
    <location>
        <begin position="1"/>
        <end position="23"/>
    </location>
</feature>
<protein>
    <recommendedName>
        <fullName evidence="2">3-keto-alpha-glucoside-1,2-lyase/3-keto-2-hydroxy-glucal hydratase domain-containing protein</fullName>
    </recommendedName>
</protein>
<sequence length="327" mass="35173" precursor="true">MKTIAHCLTACSVFALLSSAACVADEKIYTDPAKAGEDFKIQGEYSGNLEIDGEKLPFALQVIALGDHKFDGVAYVGGLPGAGAVGDVNAHAKASGSTKDGVTKLTSDEGFAVIKDGKAEIQDIEGKVVGTLKKANRKSATLGKKPPAGALVLFDGSTADHFKNGKVVDGKHLAADCETKEKFDDYSLHLEFRTPFKPHARGQARGNSGVYLQGRYECQVLDSFGLEGKDNECGGIYQIAEPNVNACFPPLSWQSYDIDFTAARWEDGKKVANARVTIRHNDILIHDDLELPHATPGKYPEAEGPGPIYLQGHGNPVVYRNIWIVKK</sequence>
<proteinExistence type="predicted"/>
<dbReference type="Pfam" id="PF06439">
    <property type="entry name" value="3keto-disac_hyd"/>
    <property type="match status" value="1"/>
</dbReference>
<dbReference type="KEGG" id="fmr:Fuma_02271"/>